<feature type="transmembrane region" description="Helical" evidence="7">
    <location>
        <begin position="401"/>
        <end position="426"/>
    </location>
</feature>
<sequence>MDQRQKWKHKIDFFFNVAGMTIGLGNIWRFPYLCYKNGGGVFLIPYIIAVMVIGFPLFFLETSFGQYVGKGMTKAWALIPLAKGIGYANAMITWYGNGLYGVVLAWACRYFVASFSRELPWTSCNNSWNTDNCIGLFNEMKSVNMSFDDSLSNASDTNFLKQKSAAVEYWEHNILRVSSGIDDVGKMNWEMFFYLLCLWVVAYLCIFQGIKWSTKVVYVTATVPIVMLLVILVRGVTLDGASDGLMFYLNPNITRLADAQVWMDAVTQVYYSYGVGSGALVTLASYNNFNHNIYRDAIMVAIVNSGTSFLAGFAVFSTLGFMAKEQNISINAVAESGPGLVFIAYPQALSLMPLPQFWNALFFLMILFLGFDCLFVFQECLVVSVMDFFPWWYTKRWGRAVIQAAFVILIFAMACSMITEGGIYVFLLLNDYAGAGWCLFFIGTFEFLAISWLYGADRFCNHVRTMLGTDAKFYFMTMCWKYLGPMVSLGILVYWLSLYEPLVYNKTYVYPVWAQIIGWCLGLSSCLWIPLYASYRYLTTQGNLIQRLRNLLTVQTLTKQDPKPYKVSVIKVGLCEEKAVKYQNYPIQL</sequence>
<feature type="transmembrane region" description="Helical" evidence="7">
    <location>
        <begin position="42"/>
        <end position="60"/>
    </location>
</feature>
<dbReference type="PANTHER" id="PTHR11616:SF289">
    <property type="entry name" value="TRANSPORTER"/>
    <property type="match status" value="1"/>
</dbReference>
<comment type="similarity">
    <text evidence="6">Belongs to the sodium:neurotransmitter symporter (SNF) (TC 2.A.22) family.</text>
</comment>
<dbReference type="PRINTS" id="PR00176">
    <property type="entry name" value="NANEUSMPORT"/>
</dbReference>
<dbReference type="EMBL" id="CAWYQH010000174">
    <property type="protein sequence ID" value="CAK8698002.1"/>
    <property type="molecule type" value="Genomic_DNA"/>
</dbReference>
<evidence type="ECO:0000256" key="4">
    <source>
        <dbReference type="ARBA" id="ARBA00022989"/>
    </source>
</evidence>
<comment type="subcellular location">
    <subcellularLocation>
        <location evidence="1">Membrane</location>
        <topology evidence="1">Multi-pass membrane protein</topology>
    </subcellularLocation>
</comment>
<evidence type="ECO:0000256" key="5">
    <source>
        <dbReference type="ARBA" id="ARBA00023136"/>
    </source>
</evidence>
<dbReference type="InterPro" id="IPR000175">
    <property type="entry name" value="Na/ntran_symport"/>
</dbReference>
<protein>
    <recommendedName>
        <fullName evidence="6">Transporter</fullName>
    </recommendedName>
</protein>
<dbReference type="PROSITE" id="PS00754">
    <property type="entry name" value="NA_NEUROTRAN_SYMP_2"/>
    <property type="match status" value="1"/>
</dbReference>
<feature type="transmembrane region" description="Helical" evidence="7">
    <location>
        <begin position="191"/>
        <end position="210"/>
    </location>
</feature>
<evidence type="ECO:0000256" key="2">
    <source>
        <dbReference type="ARBA" id="ARBA00022448"/>
    </source>
</evidence>
<dbReference type="PROSITE" id="PS50267">
    <property type="entry name" value="NA_NEUROTRAN_SYMP_3"/>
    <property type="match status" value="1"/>
</dbReference>
<feature type="transmembrane region" description="Helical" evidence="7">
    <location>
        <begin position="12"/>
        <end position="30"/>
    </location>
</feature>
<feature type="transmembrane region" description="Helical" evidence="7">
    <location>
        <begin position="473"/>
        <end position="496"/>
    </location>
</feature>
<keyword evidence="2 6" id="KW-0813">Transport</keyword>
<gene>
    <name evidence="8" type="ORF">CVLEPA_LOCUS31474</name>
</gene>
<keyword evidence="6" id="KW-0769">Symport</keyword>
<evidence type="ECO:0000313" key="8">
    <source>
        <dbReference type="EMBL" id="CAK8698002.1"/>
    </source>
</evidence>
<dbReference type="Pfam" id="PF00209">
    <property type="entry name" value="SNF"/>
    <property type="match status" value="1"/>
</dbReference>
<accession>A0ABP0H1X1</accession>
<organism evidence="8 9">
    <name type="scientific">Clavelina lepadiformis</name>
    <name type="common">Light-bulb sea squirt</name>
    <name type="synonym">Ascidia lepadiformis</name>
    <dbReference type="NCBI Taxonomy" id="159417"/>
    <lineage>
        <taxon>Eukaryota</taxon>
        <taxon>Metazoa</taxon>
        <taxon>Chordata</taxon>
        <taxon>Tunicata</taxon>
        <taxon>Ascidiacea</taxon>
        <taxon>Aplousobranchia</taxon>
        <taxon>Clavelinidae</taxon>
        <taxon>Clavelina</taxon>
    </lineage>
</organism>
<evidence type="ECO:0000313" key="9">
    <source>
        <dbReference type="Proteomes" id="UP001642483"/>
    </source>
</evidence>
<keyword evidence="9" id="KW-1185">Reference proteome</keyword>
<dbReference type="Proteomes" id="UP001642483">
    <property type="component" value="Unassembled WGS sequence"/>
</dbReference>
<evidence type="ECO:0000256" key="7">
    <source>
        <dbReference type="SAM" id="Phobius"/>
    </source>
</evidence>
<dbReference type="InterPro" id="IPR037272">
    <property type="entry name" value="SNS_sf"/>
</dbReference>
<feature type="transmembrane region" description="Helical" evidence="7">
    <location>
        <begin position="432"/>
        <end position="453"/>
    </location>
</feature>
<dbReference type="PROSITE" id="PS00610">
    <property type="entry name" value="NA_NEUROTRAN_SYMP_1"/>
    <property type="match status" value="1"/>
</dbReference>
<evidence type="ECO:0000256" key="1">
    <source>
        <dbReference type="ARBA" id="ARBA00004141"/>
    </source>
</evidence>
<keyword evidence="4 7" id="KW-1133">Transmembrane helix</keyword>
<feature type="transmembrane region" description="Helical" evidence="7">
    <location>
        <begin position="216"/>
        <end position="236"/>
    </location>
</feature>
<name>A0ABP0H1X1_CLALP</name>
<proteinExistence type="inferred from homology"/>
<evidence type="ECO:0000256" key="6">
    <source>
        <dbReference type="RuleBase" id="RU003732"/>
    </source>
</evidence>
<reference evidence="8 9" key="1">
    <citation type="submission" date="2024-02" db="EMBL/GenBank/DDBJ databases">
        <authorList>
            <person name="Daric V."/>
            <person name="Darras S."/>
        </authorList>
    </citation>
    <scope>NUCLEOTIDE SEQUENCE [LARGE SCALE GENOMIC DNA]</scope>
</reference>
<dbReference type="SUPFAM" id="SSF161070">
    <property type="entry name" value="SNF-like"/>
    <property type="match status" value="1"/>
</dbReference>
<dbReference type="PANTHER" id="PTHR11616">
    <property type="entry name" value="SODIUM/CHLORIDE DEPENDENT TRANSPORTER"/>
    <property type="match status" value="1"/>
</dbReference>
<feature type="transmembrane region" description="Helical" evidence="7">
    <location>
        <begin position="269"/>
        <end position="286"/>
    </location>
</feature>
<evidence type="ECO:0000256" key="3">
    <source>
        <dbReference type="ARBA" id="ARBA00022692"/>
    </source>
</evidence>
<feature type="transmembrane region" description="Helical" evidence="7">
    <location>
        <begin position="298"/>
        <end position="321"/>
    </location>
</feature>
<feature type="transmembrane region" description="Helical" evidence="7">
    <location>
        <begin position="360"/>
        <end position="389"/>
    </location>
</feature>
<keyword evidence="3 6" id="KW-0812">Transmembrane</keyword>
<keyword evidence="5 7" id="KW-0472">Membrane</keyword>
<comment type="caution">
    <text evidence="8">The sequence shown here is derived from an EMBL/GenBank/DDBJ whole genome shotgun (WGS) entry which is preliminary data.</text>
</comment>
<feature type="transmembrane region" description="Helical" evidence="7">
    <location>
        <begin position="516"/>
        <end position="538"/>
    </location>
</feature>